<evidence type="ECO:0000313" key="2">
    <source>
        <dbReference type="Proteomes" id="UP001152484"/>
    </source>
</evidence>
<comment type="caution">
    <text evidence="1">The sequence shown here is derived from an EMBL/GenBank/DDBJ whole genome shotgun (WGS) entry which is preliminary data.</text>
</comment>
<evidence type="ECO:0000313" key="1">
    <source>
        <dbReference type="EMBL" id="CAH9073498.1"/>
    </source>
</evidence>
<accession>A0A9P0YS79</accession>
<protein>
    <submittedName>
        <fullName evidence="1">Uncharacterized protein</fullName>
    </submittedName>
</protein>
<name>A0A9P0YS79_CUSEU</name>
<proteinExistence type="predicted"/>
<organism evidence="1 2">
    <name type="scientific">Cuscuta europaea</name>
    <name type="common">European dodder</name>
    <dbReference type="NCBI Taxonomy" id="41803"/>
    <lineage>
        <taxon>Eukaryota</taxon>
        <taxon>Viridiplantae</taxon>
        <taxon>Streptophyta</taxon>
        <taxon>Embryophyta</taxon>
        <taxon>Tracheophyta</taxon>
        <taxon>Spermatophyta</taxon>
        <taxon>Magnoliopsida</taxon>
        <taxon>eudicotyledons</taxon>
        <taxon>Gunneridae</taxon>
        <taxon>Pentapetalae</taxon>
        <taxon>asterids</taxon>
        <taxon>lamiids</taxon>
        <taxon>Solanales</taxon>
        <taxon>Convolvulaceae</taxon>
        <taxon>Cuscuteae</taxon>
        <taxon>Cuscuta</taxon>
        <taxon>Cuscuta subgen. Cuscuta</taxon>
    </lineage>
</organism>
<dbReference type="AlphaFoldDB" id="A0A9P0YS79"/>
<keyword evidence="2" id="KW-1185">Reference proteome</keyword>
<dbReference type="EMBL" id="CAMAPE010000008">
    <property type="protein sequence ID" value="CAH9073498.1"/>
    <property type="molecule type" value="Genomic_DNA"/>
</dbReference>
<gene>
    <name evidence="1" type="ORF">CEURO_LOCUS4837</name>
</gene>
<dbReference type="Proteomes" id="UP001152484">
    <property type="component" value="Unassembled WGS sequence"/>
</dbReference>
<sequence>MATTDATMSTVTAVTSSTTESLHQAHSTTVSASTVPPSAVSSSVVSIPQFSGVVSSPTPQPQHPYSIPAPDFSSSIWTPPPPYQLLHNLPAQLPWSTALPPVNSQPIPPYSPSFYGSSFAGSPGITWLAHDPILCGSPMALLA</sequence>
<reference evidence="1" key="1">
    <citation type="submission" date="2022-07" db="EMBL/GenBank/DDBJ databases">
        <authorList>
            <person name="Macas J."/>
            <person name="Novak P."/>
            <person name="Neumann P."/>
        </authorList>
    </citation>
    <scope>NUCLEOTIDE SEQUENCE</scope>
</reference>